<keyword evidence="5" id="KW-0274">FAD</keyword>
<sequence length="298" mass="31803">MSETAMRFDLVISGAGMVGLALAAALAPTGLRILLLEQQALEQSGALDALPSDRFDVRVSALTKASSQLLDSLGAWSIIEGLRAAAYTDMHVWDGMGRGEIHFSADELHEPCLGHIVENRIIHAALLKVVQQYAQIEIMQGVGLSALSAPDAAGGRQITLTNSDIIHTPLLIGADGALSKTRQLSGIGATEWDYGHHALVTTLISEQSHQHTCWQVFTEDGPLALLPLASTSPHYLSLVWSTSPAHARSLQALSDEALGQAITHAVGGRLGDIRVADRVMALNLRQRHAHQYVDTGLA</sequence>
<dbReference type="PANTHER" id="PTHR43876:SF7">
    <property type="entry name" value="UBIQUINONE BIOSYNTHESIS MONOOXYGENASE COQ6, MITOCHONDRIAL"/>
    <property type="match status" value="1"/>
</dbReference>
<dbReference type="GO" id="GO:0071949">
    <property type="term" value="F:FAD binding"/>
    <property type="evidence" value="ECO:0007669"/>
    <property type="project" value="InterPro"/>
</dbReference>
<comment type="similarity">
    <text evidence="3">Belongs to the UbiH/COQ6 family.</text>
</comment>
<organism evidence="9 10">
    <name type="scientific">Nitrincola nitratireducens</name>
    <dbReference type="NCBI Taxonomy" id="1229521"/>
    <lineage>
        <taxon>Bacteria</taxon>
        <taxon>Pseudomonadati</taxon>
        <taxon>Pseudomonadota</taxon>
        <taxon>Gammaproteobacteria</taxon>
        <taxon>Oceanospirillales</taxon>
        <taxon>Oceanospirillaceae</taxon>
        <taxon>Nitrincola</taxon>
    </lineage>
</organism>
<comment type="caution">
    <text evidence="9">The sequence shown here is derived from an EMBL/GenBank/DDBJ whole genome shotgun (WGS) entry which is preliminary data.</text>
</comment>
<reference evidence="9 10" key="2">
    <citation type="journal article" date="2015" name="Syst. Appl. Microbiol.">
        <title>Nitrincola nitratireducens sp. nov. isolated from a haloalkaline crater lake.</title>
        <authorList>
            <person name="Singh A."/>
            <person name="Vaidya B."/>
            <person name="Tanuku N.R."/>
            <person name="Pinnaka A.K."/>
        </authorList>
    </citation>
    <scope>NUCLEOTIDE SEQUENCE [LARGE SCALE GENOMIC DNA]</scope>
    <source>
        <strain evidence="9 10">AK23</strain>
    </source>
</reference>
<protein>
    <submittedName>
        <fullName evidence="9">2-octaprenyl-3-methyl-6-methoxy-1,4-benzoquinol hydroxylase</fullName>
        <ecNumber evidence="9">1.14.13.-</ecNumber>
    </submittedName>
</protein>
<dbReference type="UniPathway" id="UPA00232"/>
<evidence type="ECO:0000259" key="8">
    <source>
        <dbReference type="Pfam" id="PF01494"/>
    </source>
</evidence>
<dbReference type="STRING" id="1229521.D791_02607"/>
<dbReference type="SUPFAM" id="SSF51905">
    <property type="entry name" value="FAD/NAD(P)-binding domain"/>
    <property type="match status" value="1"/>
</dbReference>
<evidence type="ECO:0000256" key="4">
    <source>
        <dbReference type="ARBA" id="ARBA00022630"/>
    </source>
</evidence>
<dbReference type="InterPro" id="IPR002938">
    <property type="entry name" value="FAD-bd"/>
</dbReference>
<dbReference type="RefSeq" id="WP_272944839.1">
    <property type="nucleotide sequence ID" value="NZ_AONB01000013.1"/>
</dbReference>
<keyword evidence="7" id="KW-0503">Monooxygenase</keyword>
<dbReference type="InterPro" id="IPR051205">
    <property type="entry name" value="UbiH/COQ6_monooxygenase"/>
</dbReference>
<dbReference type="InterPro" id="IPR010971">
    <property type="entry name" value="UbiH/COQ6"/>
</dbReference>
<name>W9V314_9GAMM</name>
<evidence type="ECO:0000256" key="5">
    <source>
        <dbReference type="ARBA" id="ARBA00022827"/>
    </source>
</evidence>
<evidence type="ECO:0000313" key="9">
    <source>
        <dbReference type="EMBL" id="EXJ10542.1"/>
    </source>
</evidence>
<keyword evidence="4" id="KW-0285">Flavoprotein</keyword>
<proteinExistence type="inferred from homology"/>
<dbReference type="PANTHER" id="PTHR43876">
    <property type="entry name" value="UBIQUINONE BIOSYNTHESIS MONOOXYGENASE COQ6, MITOCHONDRIAL"/>
    <property type="match status" value="1"/>
</dbReference>
<evidence type="ECO:0000256" key="2">
    <source>
        <dbReference type="ARBA" id="ARBA00004749"/>
    </source>
</evidence>
<dbReference type="PATRIC" id="fig|1229521.3.peg.2638"/>
<dbReference type="GO" id="GO:0019168">
    <property type="term" value="F:2-polyprenylphenol 6-hydroxylase activity"/>
    <property type="evidence" value="ECO:0007669"/>
    <property type="project" value="TreeGrafter"/>
</dbReference>
<dbReference type="EMBL" id="AONB01000013">
    <property type="protein sequence ID" value="EXJ10542.1"/>
    <property type="molecule type" value="Genomic_DNA"/>
</dbReference>
<dbReference type="Gene3D" id="3.50.50.60">
    <property type="entry name" value="FAD/NAD(P)-binding domain"/>
    <property type="match status" value="1"/>
</dbReference>
<feature type="domain" description="FAD-binding" evidence="8">
    <location>
        <begin position="9"/>
        <end position="293"/>
    </location>
</feature>
<evidence type="ECO:0000313" key="10">
    <source>
        <dbReference type="Proteomes" id="UP000019464"/>
    </source>
</evidence>
<reference evidence="10" key="1">
    <citation type="submission" date="2012-11" db="EMBL/GenBank/DDBJ databases">
        <authorList>
            <person name="Singh A."/>
            <person name="Pinnaka A.K."/>
            <person name="Vaidya B."/>
        </authorList>
    </citation>
    <scope>NUCLEOTIDE SEQUENCE [LARGE SCALE GENOMIC DNA]</scope>
    <source>
        <strain evidence="10">AK23</strain>
    </source>
</reference>
<evidence type="ECO:0000256" key="6">
    <source>
        <dbReference type="ARBA" id="ARBA00023002"/>
    </source>
</evidence>
<dbReference type="PRINTS" id="PR00420">
    <property type="entry name" value="RNGMNOXGNASE"/>
</dbReference>
<dbReference type="AlphaFoldDB" id="W9V314"/>
<evidence type="ECO:0000256" key="1">
    <source>
        <dbReference type="ARBA" id="ARBA00001974"/>
    </source>
</evidence>
<dbReference type="InterPro" id="IPR036188">
    <property type="entry name" value="FAD/NAD-bd_sf"/>
</dbReference>
<dbReference type="GO" id="GO:0006744">
    <property type="term" value="P:ubiquinone biosynthetic process"/>
    <property type="evidence" value="ECO:0007669"/>
    <property type="project" value="UniProtKB-UniPathway"/>
</dbReference>
<comment type="pathway">
    <text evidence="2">Cofactor biosynthesis; ubiquinone biosynthesis.</text>
</comment>
<dbReference type="EC" id="1.14.13.-" evidence="9"/>
<dbReference type="Pfam" id="PF01494">
    <property type="entry name" value="FAD_binding_3"/>
    <property type="match status" value="1"/>
</dbReference>
<accession>W9V314</accession>
<comment type="cofactor">
    <cofactor evidence="1">
        <name>FAD</name>
        <dbReference type="ChEBI" id="CHEBI:57692"/>
    </cofactor>
</comment>
<keyword evidence="6 9" id="KW-0560">Oxidoreductase</keyword>
<dbReference type="NCBIfam" id="TIGR01988">
    <property type="entry name" value="Ubi-OHases"/>
    <property type="match status" value="1"/>
</dbReference>
<dbReference type="Proteomes" id="UP000019464">
    <property type="component" value="Unassembled WGS sequence"/>
</dbReference>
<evidence type="ECO:0000256" key="3">
    <source>
        <dbReference type="ARBA" id="ARBA00005349"/>
    </source>
</evidence>
<gene>
    <name evidence="9" type="primary">ubiF_3</name>
    <name evidence="9" type="ORF">D791_02607</name>
</gene>
<evidence type="ECO:0000256" key="7">
    <source>
        <dbReference type="ARBA" id="ARBA00023033"/>
    </source>
</evidence>
<keyword evidence="10" id="KW-1185">Reference proteome</keyword>